<comment type="subunit">
    <text evidence="4">Monomer.</text>
</comment>
<dbReference type="NCBIfam" id="TIGR03448">
    <property type="entry name" value="mycothiol_MshD"/>
    <property type="match status" value="1"/>
</dbReference>
<evidence type="ECO:0000256" key="4">
    <source>
        <dbReference type="HAMAP-Rule" id="MF_01698"/>
    </source>
</evidence>
<dbReference type="GO" id="GO:0035447">
    <property type="term" value="F:mycothiol synthase activity"/>
    <property type="evidence" value="ECO:0007669"/>
    <property type="project" value="UniProtKB-UniRule"/>
</dbReference>
<feature type="binding site" evidence="4">
    <location>
        <position position="185"/>
    </location>
    <ligand>
        <name>1D-myo-inositol 2-(L-cysteinylamino)-2-deoxy-alpha-D-glucopyranoside</name>
        <dbReference type="ChEBI" id="CHEBI:58887"/>
    </ligand>
</feature>
<keyword evidence="1 4" id="KW-0808">Transferase</keyword>
<evidence type="ECO:0000313" key="6">
    <source>
        <dbReference type="EMBL" id="GEN80136.1"/>
    </source>
</evidence>
<feature type="binding site" evidence="4">
    <location>
        <position position="233"/>
    </location>
    <ligand>
        <name>1D-myo-inositol 2-(L-cysteinylamino)-2-deoxy-alpha-D-glucopyranoside</name>
        <dbReference type="ChEBI" id="CHEBI:58887"/>
    </ligand>
</feature>
<dbReference type="SUPFAM" id="SSF55729">
    <property type="entry name" value="Acyl-CoA N-acyltransferases (Nat)"/>
    <property type="match status" value="1"/>
</dbReference>
<keyword evidence="2 4" id="KW-0677">Repeat</keyword>
<feature type="binding site" evidence="4">
    <location>
        <begin position="81"/>
        <end position="83"/>
    </location>
    <ligand>
        <name>acetyl-CoA</name>
        <dbReference type="ChEBI" id="CHEBI:57288"/>
        <label>1</label>
    </ligand>
</feature>
<feature type="domain" description="N-acetyltransferase" evidence="5">
    <location>
        <begin position="14"/>
        <end position="165"/>
    </location>
</feature>
<proteinExistence type="inferred from homology"/>
<protein>
    <recommendedName>
        <fullName evidence="4">Mycothiol acetyltransferase</fullName>
        <shortName evidence="4">MSH acetyltransferase</shortName>
        <ecNumber evidence="4">2.3.1.189</ecNumber>
    </recommendedName>
    <alternativeName>
        <fullName evidence="4">Mycothiol synthase</fullName>
    </alternativeName>
</protein>
<dbReference type="PROSITE" id="PS51186">
    <property type="entry name" value="GNAT"/>
    <property type="match status" value="2"/>
</dbReference>
<comment type="similarity">
    <text evidence="4">Belongs to the acetyltransferase family. MshD subfamily.</text>
</comment>
<gene>
    <name evidence="4 6" type="primary">mshD</name>
    <name evidence="6" type="ORF">AFE02nite_18700</name>
</gene>
<feature type="binding site" evidence="4">
    <location>
        <position position="40"/>
    </location>
    <ligand>
        <name>1D-myo-inositol 2-(L-cysteinylamino)-2-deoxy-alpha-D-glucopyranoside</name>
        <dbReference type="ChEBI" id="CHEBI:58887"/>
    </ligand>
</feature>
<dbReference type="EMBL" id="BJYK01000005">
    <property type="protein sequence ID" value="GEN80136.1"/>
    <property type="molecule type" value="Genomic_DNA"/>
</dbReference>
<evidence type="ECO:0000259" key="5">
    <source>
        <dbReference type="PROSITE" id="PS51186"/>
    </source>
</evidence>
<dbReference type="Pfam" id="PF00583">
    <property type="entry name" value="Acetyltransf_1"/>
    <property type="match status" value="1"/>
</dbReference>
<evidence type="ECO:0000313" key="7">
    <source>
        <dbReference type="Proteomes" id="UP000321484"/>
    </source>
</evidence>
<dbReference type="InterPro" id="IPR016181">
    <property type="entry name" value="Acyl_CoA_acyltransferase"/>
</dbReference>
<dbReference type="EC" id="2.3.1.189" evidence="4"/>
<evidence type="ECO:0000256" key="2">
    <source>
        <dbReference type="ARBA" id="ARBA00022737"/>
    </source>
</evidence>
<name>A0A511YYD5_9CELL</name>
<dbReference type="RefSeq" id="WP_146819530.1">
    <property type="nucleotide sequence ID" value="NZ_BJYK01000005.1"/>
</dbReference>
<comment type="function">
    <text evidence="4">Catalyzes the transfer of acetyl from acetyl-CoA to desacetylmycothiol (Cys-GlcN-Ins) to form mycothiol.</text>
</comment>
<dbReference type="OrthoDB" id="3208058at2"/>
<organism evidence="6 7">
    <name type="scientific">Actinotalea fermentans</name>
    <dbReference type="NCBI Taxonomy" id="43671"/>
    <lineage>
        <taxon>Bacteria</taxon>
        <taxon>Bacillati</taxon>
        <taxon>Actinomycetota</taxon>
        <taxon>Actinomycetes</taxon>
        <taxon>Micrococcales</taxon>
        <taxon>Cellulomonadaceae</taxon>
        <taxon>Actinotalea</taxon>
    </lineage>
</organism>
<dbReference type="PIRSF" id="PIRSF021524">
    <property type="entry name" value="MSH_acetyltransferase"/>
    <property type="match status" value="1"/>
</dbReference>
<reference evidence="6 7" key="1">
    <citation type="submission" date="2019-07" db="EMBL/GenBank/DDBJ databases">
        <title>Whole genome shotgun sequence of Actinotalea fermentans NBRC 105374.</title>
        <authorList>
            <person name="Hosoyama A."/>
            <person name="Uohara A."/>
            <person name="Ohji S."/>
            <person name="Ichikawa N."/>
        </authorList>
    </citation>
    <scope>NUCLEOTIDE SEQUENCE [LARGE SCALE GENOMIC DNA]</scope>
    <source>
        <strain evidence="6 7">NBRC 105374</strain>
    </source>
</reference>
<dbReference type="Pfam" id="PF13508">
    <property type="entry name" value="Acetyltransf_7"/>
    <property type="match status" value="1"/>
</dbReference>
<evidence type="ECO:0000256" key="3">
    <source>
        <dbReference type="ARBA" id="ARBA00023315"/>
    </source>
</evidence>
<feature type="binding site" evidence="4">
    <location>
        <position position="224"/>
    </location>
    <ligand>
        <name>1D-myo-inositol 2-(L-cysteinylamino)-2-deoxy-alpha-D-glucopyranoside</name>
        <dbReference type="ChEBI" id="CHEBI:58887"/>
    </ligand>
</feature>
<keyword evidence="3 4" id="KW-0012">Acyltransferase</keyword>
<dbReference type="Proteomes" id="UP000321484">
    <property type="component" value="Unassembled WGS sequence"/>
</dbReference>
<feature type="binding site" evidence="4">
    <location>
        <begin position="237"/>
        <end position="239"/>
    </location>
    <ligand>
        <name>acetyl-CoA</name>
        <dbReference type="ChEBI" id="CHEBI:57288"/>
        <label>2</label>
    </ligand>
</feature>
<dbReference type="PANTHER" id="PTHR43877">
    <property type="entry name" value="AMINOALKYLPHOSPHONATE N-ACETYLTRANSFERASE-RELATED-RELATED"/>
    <property type="match status" value="1"/>
</dbReference>
<feature type="binding site" evidence="4">
    <location>
        <begin position="244"/>
        <end position="250"/>
    </location>
    <ligand>
        <name>acetyl-CoA</name>
        <dbReference type="ChEBI" id="CHEBI:57288"/>
        <label>2</label>
    </ligand>
</feature>
<feature type="domain" description="N-acetyltransferase" evidence="5">
    <location>
        <begin position="158"/>
        <end position="298"/>
    </location>
</feature>
<dbReference type="InterPro" id="IPR050832">
    <property type="entry name" value="Bact_Acetyltransf"/>
</dbReference>
<sequence>MATPAPVHRHDGPLSVTTADQVRALAQSVEAHDGVAAFGEQALLDLANPGAQVVHLVAERHGGLAGYAVVGLRGPLASAELAVVPGSRRAGIGRALLAAVRAVGDEFGLGPTLVWAHGDLVGARALAARAALAVRRELWQMARDLGSPFESPALPDGVTLRAYRPGLDDDAWLAVNARAFDWHPEQGRLSASDLAARRAEPWFRAEDLVLAERAGRVVGFTWLKVEPGADEGELYVLGVDPDAQGLGLGRALTAVSLQRLAARGLRRVVLFTEGDNHAAVATYRRAGFAVVRRDVQYG</sequence>
<dbReference type="InterPro" id="IPR017813">
    <property type="entry name" value="Mycothiol_AcTrfase"/>
</dbReference>
<comment type="caution">
    <text evidence="4">Lacks conserved residue(s) required for the propagation of feature annotation.</text>
</comment>
<evidence type="ECO:0000256" key="1">
    <source>
        <dbReference type="ARBA" id="ARBA00022679"/>
    </source>
</evidence>
<dbReference type="InterPro" id="IPR000182">
    <property type="entry name" value="GNAT_dom"/>
</dbReference>
<keyword evidence="7" id="KW-1185">Reference proteome</keyword>
<dbReference type="CDD" id="cd04301">
    <property type="entry name" value="NAT_SF"/>
    <property type="match status" value="2"/>
</dbReference>
<dbReference type="GO" id="GO:0010125">
    <property type="term" value="P:mycothiol biosynthetic process"/>
    <property type="evidence" value="ECO:0007669"/>
    <property type="project" value="UniProtKB-UniRule"/>
</dbReference>
<comment type="caution">
    <text evidence="6">The sequence shown here is derived from an EMBL/GenBank/DDBJ whole genome shotgun (WGS) entry which is preliminary data.</text>
</comment>
<accession>A0A511YYD5</accession>
<dbReference type="AlphaFoldDB" id="A0A511YYD5"/>
<comment type="catalytic activity">
    <reaction evidence="4">
        <text>1D-myo-inositol 2-(L-cysteinylamino)-2-deoxy-alpha-D-glucopyranoside + acetyl-CoA = mycothiol + CoA + H(+)</text>
        <dbReference type="Rhea" id="RHEA:26172"/>
        <dbReference type="ChEBI" id="CHEBI:15378"/>
        <dbReference type="ChEBI" id="CHEBI:16768"/>
        <dbReference type="ChEBI" id="CHEBI:57287"/>
        <dbReference type="ChEBI" id="CHEBI:57288"/>
        <dbReference type="ChEBI" id="CHEBI:58887"/>
        <dbReference type="EC" id="2.3.1.189"/>
    </reaction>
</comment>
<dbReference type="Gene3D" id="3.40.630.30">
    <property type="match status" value="1"/>
</dbReference>
<dbReference type="HAMAP" id="MF_01698">
    <property type="entry name" value="MshD"/>
    <property type="match status" value="1"/>
</dbReference>